<accession>A0A2P4YEI8</accession>
<organism evidence="3 4">
    <name type="scientific">Phytophthora palmivora</name>
    <dbReference type="NCBI Taxonomy" id="4796"/>
    <lineage>
        <taxon>Eukaryota</taxon>
        <taxon>Sar</taxon>
        <taxon>Stramenopiles</taxon>
        <taxon>Oomycota</taxon>
        <taxon>Peronosporomycetes</taxon>
        <taxon>Peronosporales</taxon>
        <taxon>Peronosporaceae</taxon>
        <taxon>Phytophthora</taxon>
    </lineage>
</organism>
<name>A0A2P4YEI8_9STRA</name>
<evidence type="ECO:0000313" key="4">
    <source>
        <dbReference type="Proteomes" id="UP000237271"/>
    </source>
</evidence>
<proteinExistence type="predicted"/>
<dbReference type="Proteomes" id="UP000237271">
    <property type="component" value="Unassembled WGS sequence"/>
</dbReference>
<sequence>MYACLVDGCSEMFKHDDKRNRHLVHVHQFPESFSFHQRRKQKENGSGCVKHDENNEKLEVDTETAKRREARKRRRQQKKKKLAEQAKFQGADMQIDTGTGVDSDINSETTQSVITDVDMADLQESMQDLRIPKSVHFGRKRRI</sequence>
<evidence type="ECO:0000259" key="2">
    <source>
        <dbReference type="PROSITE" id="PS00028"/>
    </source>
</evidence>
<reference evidence="3 4" key="1">
    <citation type="journal article" date="2017" name="Genome Biol. Evol.">
        <title>Phytophthora megakarya and P. palmivora, closely related causal agents of cacao black pod rot, underwent increases in genome sizes and gene numbers by different mechanisms.</title>
        <authorList>
            <person name="Ali S.S."/>
            <person name="Shao J."/>
            <person name="Lary D.J."/>
            <person name="Kronmiller B."/>
            <person name="Shen D."/>
            <person name="Strem M.D."/>
            <person name="Amoako-Attah I."/>
            <person name="Akrofi A.Y."/>
            <person name="Begoude B.A."/>
            <person name="Ten Hoopen G.M."/>
            <person name="Coulibaly K."/>
            <person name="Kebe B.I."/>
            <person name="Melnick R.L."/>
            <person name="Guiltinan M.J."/>
            <person name="Tyler B.M."/>
            <person name="Meinhardt L.W."/>
            <person name="Bailey B.A."/>
        </authorList>
    </citation>
    <scope>NUCLEOTIDE SEQUENCE [LARGE SCALE GENOMIC DNA]</scope>
    <source>
        <strain evidence="4">sbr112.9</strain>
    </source>
</reference>
<feature type="domain" description="C2H2-type" evidence="2">
    <location>
        <begin position="4"/>
        <end position="27"/>
    </location>
</feature>
<evidence type="ECO:0000256" key="1">
    <source>
        <dbReference type="SAM" id="MobiDB-lite"/>
    </source>
</evidence>
<dbReference type="EMBL" id="NCKW01003496">
    <property type="protein sequence ID" value="POM76227.1"/>
    <property type="molecule type" value="Genomic_DNA"/>
</dbReference>
<dbReference type="InterPro" id="IPR039258">
    <property type="entry name" value="ZNF511"/>
</dbReference>
<dbReference type="AlphaFoldDB" id="A0A2P4YEI8"/>
<feature type="compositionally biased region" description="Basic residues" evidence="1">
    <location>
        <begin position="68"/>
        <end position="81"/>
    </location>
</feature>
<feature type="compositionally biased region" description="Basic and acidic residues" evidence="1">
    <location>
        <begin position="49"/>
        <end position="67"/>
    </location>
</feature>
<protein>
    <recommendedName>
        <fullName evidence="2">C2H2-type domain-containing protein</fullName>
    </recommendedName>
</protein>
<keyword evidence="4" id="KW-1185">Reference proteome</keyword>
<dbReference type="PANTHER" id="PTHR21354:SF0">
    <property type="entry name" value="ZINC FINGER PROTEIN 511"/>
    <property type="match status" value="1"/>
</dbReference>
<gene>
    <name evidence="3" type="ORF">PHPALM_6560</name>
</gene>
<feature type="region of interest" description="Disordered" evidence="1">
    <location>
        <begin position="35"/>
        <end position="107"/>
    </location>
</feature>
<dbReference type="InterPro" id="IPR013087">
    <property type="entry name" value="Znf_C2H2_type"/>
</dbReference>
<dbReference type="PANTHER" id="PTHR21354">
    <property type="entry name" value="ZINC FINGER PROTEIN 511"/>
    <property type="match status" value="1"/>
</dbReference>
<dbReference type="OrthoDB" id="18440at2759"/>
<dbReference type="PROSITE" id="PS00028">
    <property type="entry name" value="ZINC_FINGER_C2H2_1"/>
    <property type="match status" value="1"/>
</dbReference>
<comment type="caution">
    <text evidence="3">The sequence shown here is derived from an EMBL/GenBank/DDBJ whole genome shotgun (WGS) entry which is preliminary data.</text>
</comment>
<evidence type="ECO:0000313" key="3">
    <source>
        <dbReference type="EMBL" id="POM76227.1"/>
    </source>
</evidence>